<name>A0AAP0GJY6_9ASTR</name>
<dbReference type="SMART" id="SM00579">
    <property type="entry name" value="FBD"/>
    <property type="match status" value="1"/>
</dbReference>
<reference evidence="2 3" key="1">
    <citation type="submission" date="2024-04" db="EMBL/GenBank/DDBJ databases">
        <title>The reference genome of an endangered Asteraceae, Deinandra increscens subsp. villosa, native to the Central Coast of California.</title>
        <authorList>
            <person name="Guilliams M."/>
            <person name="Hasenstab-Lehman K."/>
            <person name="Meyer R."/>
            <person name="Mcevoy S."/>
        </authorList>
    </citation>
    <scope>NUCLEOTIDE SEQUENCE [LARGE SCALE GENOMIC DNA]</scope>
    <source>
        <tissue evidence="2">Leaf</tissue>
    </source>
</reference>
<dbReference type="InterPro" id="IPR053772">
    <property type="entry name" value="At1g61320/At1g61330-like"/>
</dbReference>
<keyword evidence="3" id="KW-1185">Reference proteome</keyword>
<organism evidence="2 3">
    <name type="scientific">Deinandra increscens subsp. villosa</name>
    <dbReference type="NCBI Taxonomy" id="3103831"/>
    <lineage>
        <taxon>Eukaryota</taxon>
        <taxon>Viridiplantae</taxon>
        <taxon>Streptophyta</taxon>
        <taxon>Embryophyta</taxon>
        <taxon>Tracheophyta</taxon>
        <taxon>Spermatophyta</taxon>
        <taxon>Magnoliopsida</taxon>
        <taxon>eudicotyledons</taxon>
        <taxon>Gunneridae</taxon>
        <taxon>Pentapetalae</taxon>
        <taxon>asterids</taxon>
        <taxon>campanulids</taxon>
        <taxon>Asterales</taxon>
        <taxon>Asteraceae</taxon>
        <taxon>Asteroideae</taxon>
        <taxon>Heliantheae alliance</taxon>
        <taxon>Madieae</taxon>
        <taxon>Madiinae</taxon>
        <taxon>Deinandra</taxon>
    </lineage>
</organism>
<evidence type="ECO:0000313" key="2">
    <source>
        <dbReference type="EMBL" id="KAK9052111.1"/>
    </source>
</evidence>
<dbReference type="InterPro" id="IPR006566">
    <property type="entry name" value="FBD"/>
</dbReference>
<dbReference type="Pfam" id="PF00646">
    <property type="entry name" value="F-box"/>
    <property type="match status" value="1"/>
</dbReference>
<feature type="domain" description="FBD" evidence="1">
    <location>
        <begin position="215"/>
        <end position="285"/>
    </location>
</feature>
<dbReference type="SUPFAM" id="SSF81383">
    <property type="entry name" value="F-box domain"/>
    <property type="match status" value="1"/>
</dbReference>
<protein>
    <recommendedName>
        <fullName evidence="1">FBD domain-containing protein</fullName>
    </recommendedName>
</protein>
<dbReference type="PANTHER" id="PTHR34145:SF28">
    <property type="entry name" value="F-BOX DOMAIN-CONTAINING PROTEIN"/>
    <property type="match status" value="1"/>
</dbReference>
<accession>A0AAP0GJY6</accession>
<evidence type="ECO:0000313" key="3">
    <source>
        <dbReference type="Proteomes" id="UP001408789"/>
    </source>
</evidence>
<dbReference type="InterPro" id="IPR036047">
    <property type="entry name" value="F-box-like_dom_sf"/>
</dbReference>
<dbReference type="InterPro" id="IPR001810">
    <property type="entry name" value="F-box_dom"/>
</dbReference>
<dbReference type="PANTHER" id="PTHR34145">
    <property type="entry name" value="OS02G0105600 PROTEIN"/>
    <property type="match status" value="1"/>
</dbReference>
<dbReference type="AlphaFoldDB" id="A0AAP0GJY6"/>
<proteinExistence type="predicted"/>
<dbReference type="Pfam" id="PF08387">
    <property type="entry name" value="FBD"/>
    <property type="match status" value="1"/>
</dbReference>
<sequence>MKEPKPGNLQPPPREKPWLFRMVQEHGHVHTGHILVQQKHPEMKAKRLPSDIITTLPQTVIETILCLLPVEEAARTSILSREWRYKWTKIPKLEFSMSTFILYENFDDEEYPNIIELFTCLPMIEHLTTWAYMVELLVSDWVPEELPTSLIHLRYLCIERMDFDNCNGLDFLRLLMKCSPNLGTIKLEIDRKDHCAELDSDEVEEYSATLEEYSDVCLEHLNELDIKNFRNLKPELDFVKFILARSPNLKKVILLTYINDKNEELEMSKILLRAPRASPVEIVVENIYKECDDDED</sequence>
<comment type="caution">
    <text evidence="2">The sequence shown here is derived from an EMBL/GenBank/DDBJ whole genome shotgun (WGS) entry which is preliminary data.</text>
</comment>
<gene>
    <name evidence="2" type="ORF">SSX86_028739</name>
</gene>
<dbReference type="EMBL" id="JBCNJP010000027">
    <property type="protein sequence ID" value="KAK9052111.1"/>
    <property type="molecule type" value="Genomic_DNA"/>
</dbReference>
<evidence type="ECO:0000259" key="1">
    <source>
        <dbReference type="SMART" id="SM00579"/>
    </source>
</evidence>
<dbReference type="Proteomes" id="UP001408789">
    <property type="component" value="Unassembled WGS sequence"/>
</dbReference>